<organism evidence="7 8">
    <name type="scientific">Haliovirga abyssi</name>
    <dbReference type="NCBI Taxonomy" id="2996794"/>
    <lineage>
        <taxon>Bacteria</taxon>
        <taxon>Fusobacteriati</taxon>
        <taxon>Fusobacteriota</taxon>
        <taxon>Fusobacteriia</taxon>
        <taxon>Fusobacteriales</taxon>
        <taxon>Haliovirgaceae</taxon>
        <taxon>Haliovirga</taxon>
    </lineage>
</organism>
<evidence type="ECO:0000256" key="2">
    <source>
        <dbReference type="ARBA" id="ARBA00022475"/>
    </source>
</evidence>
<dbReference type="RefSeq" id="WP_307905054.1">
    <property type="nucleotide sequence ID" value="NZ_AP027059.1"/>
</dbReference>
<evidence type="ECO:0000256" key="5">
    <source>
        <dbReference type="ARBA" id="ARBA00023136"/>
    </source>
</evidence>
<accession>A0AAU9D6E6</accession>
<keyword evidence="5 6" id="KW-0472">Membrane</keyword>
<dbReference type="GO" id="GO:0016020">
    <property type="term" value="C:membrane"/>
    <property type="evidence" value="ECO:0007669"/>
    <property type="project" value="InterPro"/>
</dbReference>
<dbReference type="EMBL" id="AP027059">
    <property type="protein sequence ID" value="BDU50118.1"/>
    <property type="molecule type" value="Genomic_DNA"/>
</dbReference>
<reference evidence="7 8" key="1">
    <citation type="submission" date="2022-11" db="EMBL/GenBank/DDBJ databases">
        <title>Haliovirga abyssi gen. nov., sp. nov., a mesophilic fermentative bacterium isolated from the Iheya North hydrothermal field and the proposal of Haliovirgaceae fam. nov.</title>
        <authorList>
            <person name="Miyazaki U."/>
            <person name="Tame A."/>
            <person name="Miyazaki J."/>
            <person name="Takai K."/>
            <person name="Sawayama S."/>
            <person name="Kitajima M."/>
            <person name="Okamoto A."/>
            <person name="Nakagawa S."/>
        </authorList>
    </citation>
    <scope>NUCLEOTIDE SEQUENCE [LARGE SCALE GENOMIC DNA]</scope>
    <source>
        <strain evidence="7 8">IC12</strain>
    </source>
</reference>
<evidence type="ECO:0000256" key="6">
    <source>
        <dbReference type="SAM" id="Phobius"/>
    </source>
</evidence>
<evidence type="ECO:0000313" key="7">
    <source>
        <dbReference type="EMBL" id="BDU50118.1"/>
    </source>
</evidence>
<dbReference type="Pfam" id="PF04347">
    <property type="entry name" value="FliO"/>
    <property type="match status" value="1"/>
</dbReference>
<evidence type="ECO:0000256" key="4">
    <source>
        <dbReference type="ARBA" id="ARBA00022989"/>
    </source>
</evidence>
<keyword evidence="4 6" id="KW-1133">Transmembrane helix</keyword>
<comment type="subcellular location">
    <subcellularLocation>
        <location evidence="1">Cell membrane</location>
    </subcellularLocation>
</comment>
<keyword evidence="2" id="KW-1003">Cell membrane</keyword>
<evidence type="ECO:0000256" key="1">
    <source>
        <dbReference type="ARBA" id="ARBA00004236"/>
    </source>
</evidence>
<keyword evidence="3 6" id="KW-0812">Transmembrane</keyword>
<feature type="transmembrane region" description="Helical" evidence="6">
    <location>
        <begin position="6"/>
        <end position="26"/>
    </location>
</feature>
<dbReference type="Proteomes" id="UP001321582">
    <property type="component" value="Chromosome"/>
</dbReference>
<dbReference type="GO" id="GO:0044781">
    <property type="term" value="P:bacterial-type flagellum organization"/>
    <property type="evidence" value="ECO:0007669"/>
    <property type="project" value="InterPro"/>
</dbReference>
<dbReference type="KEGG" id="haby:HLVA_06870"/>
<name>A0AAU9D6E6_9FUSO</name>
<proteinExistence type="predicted"/>
<dbReference type="InterPro" id="IPR022781">
    <property type="entry name" value="Flagellar_biosynth_FliO"/>
</dbReference>
<gene>
    <name evidence="7" type="ORF">HLVA_06870</name>
</gene>
<evidence type="ECO:0008006" key="9">
    <source>
        <dbReference type="Google" id="ProtNLM"/>
    </source>
</evidence>
<keyword evidence="8" id="KW-1185">Reference proteome</keyword>
<protein>
    <recommendedName>
        <fullName evidence="9">Flagellar protein</fullName>
    </recommendedName>
</protein>
<evidence type="ECO:0000313" key="8">
    <source>
        <dbReference type="Proteomes" id="UP001321582"/>
    </source>
</evidence>
<dbReference type="AlphaFoldDB" id="A0AAU9D6E6"/>
<evidence type="ECO:0000256" key="3">
    <source>
        <dbReference type="ARBA" id="ARBA00022692"/>
    </source>
</evidence>
<sequence length="129" mass="15389">MDRLLFLEIFSFFVIAIILAGALYVLRGKRKSIFFKNSNIEEIERFYYMPKVFISIVKIGEKYFMLGVTENSINKLEEILNMDEIEELKKVSSKNEIGTKFSRFFSERKDNNVENLKSRLKKMRHEDEE</sequence>